<organism evidence="5 6">
    <name type="scientific">Balneatrix alpica</name>
    <dbReference type="NCBI Taxonomy" id="75684"/>
    <lineage>
        <taxon>Bacteria</taxon>
        <taxon>Pseudomonadati</taxon>
        <taxon>Pseudomonadota</taxon>
        <taxon>Gammaproteobacteria</taxon>
        <taxon>Oceanospirillales</taxon>
        <taxon>Balneatrichaceae</taxon>
        <taxon>Balneatrix</taxon>
    </lineage>
</organism>
<evidence type="ECO:0000259" key="4">
    <source>
        <dbReference type="PROSITE" id="PS50995"/>
    </source>
</evidence>
<keyword evidence="3" id="KW-0804">Transcription</keyword>
<dbReference type="PROSITE" id="PS50995">
    <property type="entry name" value="HTH_MARR_2"/>
    <property type="match status" value="1"/>
</dbReference>
<keyword evidence="1" id="KW-0805">Transcription regulation</keyword>
<protein>
    <submittedName>
        <fullName evidence="5">MarR family winged helix-turn-helix transcriptional regulator</fullName>
    </submittedName>
</protein>
<dbReference type="SMART" id="SM00347">
    <property type="entry name" value="HTH_MARR"/>
    <property type="match status" value="1"/>
</dbReference>
<dbReference type="InterPro" id="IPR036388">
    <property type="entry name" value="WH-like_DNA-bd_sf"/>
</dbReference>
<dbReference type="InterPro" id="IPR036390">
    <property type="entry name" value="WH_DNA-bd_sf"/>
</dbReference>
<evidence type="ECO:0000256" key="1">
    <source>
        <dbReference type="ARBA" id="ARBA00023015"/>
    </source>
</evidence>
<keyword evidence="6" id="KW-1185">Reference proteome</keyword>
<dbReference type="Gene3D" id="1.10.10.10">
    <property type="entry name" value="Winged helix-like DNA-binding domain superfamily/Winged helix DNA-binding domain"/>
    <property type="match status" value="1"/>
</dbReference>
<reference evidence="5 6" key="1">
    <citation type="submission" date="2024-09" db="EMBL/GenBank/DDBJ databases">
        <authorList>
            <person name="Sun Q."/>
            <person name="Mori K."/>
        </authorList>
    </citation>
    <scope>NUCLEOTIDE SEQUENCE [LARGE SCALE GENOMIC DNA]</scope>
    <source>
        <strain evidence="5 6">ATCC 51285</strain>
    </source>
</reference>
<accession>A0ABV5ZHE4</accession>
<evidence type="ECO:0000313" key="6">
    <source>
        <dbReference type="Proteomes" id="UP001589628"/>
    </source>
</evidence>
<dbReference type="Pfam" id="PF01047">
    <property type="entry name" value="MarR"/>
    <property type="match status" value="1"/>
</dbReference>
<dbReference type="SUPFAM" id="SSF46785">
    <property type="entry name" value="Winged helix' DNA-binding domain"/>
    <property type="match status" value="1"/>
</dbReference>
<dbReference type="Proteomes" id="UP001589628">
    <property type="component" value="Unassembled WGS sequence"/>
</dbReference>
<dbReference type="RefSeq" id="WP_051527660.1">
    <property type="nucleotide sequence ID" value="NZ_JAUESS010000013.1"/>
</dbReference>
<proteinExistence type="predicted"/>
<comment type="caution">
    <text evidence="5">The sequence shown here is derived from an EMBL/GenBank/DDBJ whole genome shotgun (WGS) entry which is preliminary data.</text>
</comment>
<gene>
    <name evidence="5" type="ORF">ACFFLH_16055</name>
</gene>
<dbReference type="InterPro" id="IPR000835">
    <property type="entry name" value="HTH_MarR-typ"/>
</dbReference>
<sequence>MSIENQEVAPLKSAEAHEQVLVTLRRIIQAIDIHSRSLKKKSGLTTPQLLILQAIKQLGVVPIRALAAQVNLSQATVTTIIDRLEVQGLVSRQRSAEDKRKVHALLTDAGDELLKQAPAPLQEHFIARFKDLPDWEKGMLVAALQRLAELMNAPELDESVAVDEH</sequence>
<evidence type="ECO:0000313" key="5">
    <source>
        <dbReference type="EMBL" id="MFB9887929.1"/>
    </source>
</evidence>
<dbReference type="EMBL" id="JBHLZN010000007">
    <property type="protein sequence ID" value="MFB9887929.1"/>
    <property type="molecule type" value="Genomic_DNA"/>
</dbReference>
<dbReference type="PANTHER" id="PTHR42756:SF1">
    <property type="entry name" value="TRANSCRIPTIONAL REPRESSOR OF EMRAB OPERON"/>
    <property type="match status" value="1"/>
</dbReference>
<name>A0ABV5ZHE4_9GAMM</name>
<dbReference type="PANTHER" id="PTHR42756">
    <property type="entry name" value="TRANSCRIPTIONAL REGULATOR, MARR"/>
    <property type="match status" value="1"/>
</dbReference>
<keyword evidence="2" id="KW-0238">DNA-binding</keyword>
<evidence type="ECO:0000256" key="2">
    <source>
        <dbReference type="ARBA" id="ARBA00023125"/>
    </source>
</evidence>
<feature type="domain" description="HTH marR-type" evidence="4">
    <location>
        <begin position="17"/>
        <end position="149"/>
    </location>
</feature>
<evidence type="ECO:0000256" key="3">
    <source>
        <dbReference type="ARBA" id="ARBA00023163"/>
    </source>
</evidence>